<sequence>MSKYVLALGSVGAVGCATTAGVVYLKSTNSGITLEEKFRKEIKGKILLDVSSDRHDSVWGELVEEYKKFYKDKVDLEGLSKDGLDKEKFKAYCRRESQVKEENRFSSYVEWCSRNTLRTQFNDKVDNKSWIDSKEEKDWSDKKNNYPQDNNGNLQIPQESGGVLQKDKVTWQQIRDWCFSKVDIPFINGQSEDYKRAESLCVK</sequence>
<dbReference type="PROSITE" id="PS51257">
    <property type="entry name" value="PROKAR_LIPOPROTEIN"/>
    <property type="match status" value="1"/>
</dbReference>
<evidence type="ECO:0000313" key="2">
    <source>
        <dbReference type="EMBL" id="AEW45576.1"/>
    </source>
</evidence>
<evidence type="ECO:0000313" key="3">
    <source>
        <dbReference type="Proteomes" id="UP000009135"/>
    </source>
</evidence>
<dbReference type="OrthoDB" id="9833756at2"/>
<dbReference type="STRING" id="1111676.MHC_03580"/>
<evidence type="ECO:0000256" key="1">
    <source>
        <dbReference type="SAM" id="MobiDB-lite"/>
    </source>
</evidence>
<proteinExistence type="predicted"/>
<dbReference type="AlphaFoldDB" id="H6N7F4"/>
<accession>H6N7F4</accession>
<organism evidence="2 3">
    <name type="scientific">Mycoplasma haemocanis (strain Illinois)</name>
    <dbReference type="NCBI Taxonomy" id="1111676"/>
    <lineage>
        <taxon>Bacteria</taxon>
        <taxon>Bacillati</taxon>
        <taxon>Mycoplasmatota</taxon>
        <taxon>Mollicutes</taxon>
        <taxon>Mycoplasmataceae</taxon>
        <taxon>Mycoplasma</taxon>
    </lineage>
</organism>
<dbReference type="EMBL" id="CP003199">
    <property type="protein sequence ID" value="AEW45576.1"/>
    <property type="molecule type" value="Genomic_DNA"/>
</dbReference>
<keyword evidence="3" id="KW-1185">Reference proteome</keyword>
<feature type="region of interest" description="Disordered" evidence="1">
    <location>
        <begin position="136"/>
        <end position="161"/>
    </location>
</feature>
<evidence type="ECO:0008006" key="4">
    <source>
        <dbReference type="Google" id="ProtNLM"/>
    </source>
</evidence>
<name>H6N7F4_MYCHN</name>
<feature type="compositionally biased region" description="Polar residues" evidence="1">
    <location>
        <begin position="145"/>
        <end position="158"/>
    </location>
</feature>
<protein>
    <recommendedName>
        <fullName evidence="4">Lipoprotein</fullName>
    </recommendedName>
</protein>
<gene>
    <name evidence="2" type="ordered locus">MHC_03580</name>
</gene>
<reference evidence="2 3" key="1">
    <citation type="journal article" date="2012" name="J. Bacteriol.">
        <title>Complete genome sequence of Mycoplasma haemocanis strain Illinois.</title>
        <authorList>
            <person name="do Nascimento N.C."/>
            <person name="Guimaraes A.M."/>
            <person name="Santos A.P."/>
            <person name="Sanmiguel P.J."/>
            <person name="Messick J.B."/>
        </authorList>
    </citation>
    <scope>NUCLEOTIDE SEQUENCE [LARGE SCALE GENOMIC DNA]</scope>
    <source>
        <strain evidence="2 3">Illinois</strain>
    </source>
</reference>
<dbReference type="Proteomes" id="UP000009135">
    <property type="component" value="Chromosome"/>
</dbReference>
<dbReference type="KEGG" id="mhe:MHC_03580"/>
<dbReference type="HOGENOM" id="CLU_114919_0_0_14"/>